<keyword evidence="2" id="KW-1185">Reference proteome</keyword>
<gene>
    <name evidence="1" type="ORF">HPB47_010001</name>
</gene>
<dbReference type="EMBL" id="JABSTQ010011317">
    <property type="protein sequence ID" value="KAG0412854.1"/>
    <property type="molecule type" value="Genomic_DNA"/>
</dbReference>
<evidence type="ECO:0000313" key="2">
    <source>
        <dbReference type="Proteomes" id="UP000805193"/>
    </source>
</evidence>
<comment type="caution">
    <text evidence="1">The sequence shown here is derived from an EMBL/GenBank/DDBJ whole genome shotgun (WGS) entry which is preliminary data.</text>
</comment>
<name>A0AC60P0F0_IXOPE</name>
<protein>
    <submittedName>
        <fullName evidence="1">Uncharacterized protein</fullName>
    </submittedName>
</protein>
<reference evidence="1 2" key="1">
    <citation type="journal article" date="2020" name="Cell">
        <title>Large-Scale Comparative Analyses of Tick Genomes Elucidate Their Genetic Diversity and Vector Capacities.</title>
        <authorList>
            <consortium name="Tick Genome and Microbiome Consortium (TIGMIC)"/>
            <person name="Jia N."/>
            <person name="Wang J."/>
            <person name="Shi W."/>
            <person name="Du L."/>
            <person name="Sun Y."/>
            <person name="Zhan W."/>
            <person name="Jiang J.F."/>
            <person name="Wang Q."/>
            <person name="Zhang B."/>
            <person name="Ji P."/>
            <person name="Bell-Sakyi L."/>
            <person name="Cui X.M."/>
            <person name="Yuan T.T."/>
            <person name="Jiang B.G."/>
            <person name="Yang W.F."/>
            <person name="Lam T.T."/>
            <person name="Chang Q.C."/>
            <person name="Ding S.J."/>
            <person name="Wang X.J."/>
            <person name="Zhu J.G."/>
            <person name="Ruan X.D."/>
            <person name="Zhao L."/>
            <person name="Wei J.T."/>
            <person name="Ye R.Z."/>
            <person name="Que T.C."/>
            <person name="Du C.H."/>
            <person name="Zhou Y.H."/>
            <person name="Cheng J.X."/>
            <person name="Dai P.F."/>
            <person name="Guo W.B."/>
            <person name="Han X.H."/>
            <person name="Huang E.J."/>
            <person name="Li L.F."/>
            <person name="Wei W."/>
            <person name="Gao Y.C."/>
            <person name="Liu J.Z."/>
            <person name="Shao H.Z."/>
            <person name="Wang X."/>
            <person name="Wang C.C."/>
            <person name="Yang T.C."/>
            <person name="Huo Q.B."/>
            <person name="Li W."/>
            <person name="Chen H.Y."/>
            <person name="Chen S.E."/>
            <person name="Zhou L.G."/>
            <person name="Ni X.B."/>
            <person name="Tian J.H."/>
            <person name="Sheng Y."/>
            <person name="Liu T."/>
            <person name="Pan Y.S."/>
            <person name="Xia L.Y."/>
            <person name="Li J."/>
            <person name="Zhao F."/>
            <person name="Cao W.C."/>
        </authorList>
    </citation>
    <scope>NUCLEOTIDE SEQUENCE [LARGE SCALE GENOMIC DNA]</scope>
    <source>
        <strain evidence="1">Iper-2018</strain>
    </source>
</reference>
<proteinExistence type="predicted"/>
<accession>A0AC60P0F0</accession>
<evidence type="ECO:0000313" key="1">
    <source>
        <dbReference type="EMBL" id="KAG0412854.1"/>
    </source>
</evidence>
<sequence>KERLLKDEPERRSYLKRGEGDSSYWDSSTVGRYFKYIVLKVLLQVEECRGKDDDAAAAGEAWKRTAGHKVPLVNTEEGESNGRTRRSLDGRRPQIEMRIAVDEAMGSRTTWCGRRPGN</sequence>
<dbReference type="Proteomes" id="UP000805193">
    <property type="component" value="Unassembled WGS sequence"/>
</dbReference>
<feature type="non-terminal residue" evidence="1">
    <location>
        <position position="1"/>
    </location>
</feature>
<organism evidence="1 2">
    <name type="scientific">Ixodes persulcatus</name>
    <name type="common">Taiga tick</name>
    <dbReference type="NCBI Taxonomy" id="34615"/>
    <lineage>
        <taxon>Eukaryota</taxon>
        <taxon>Metazoa</taxon>
        <taxon>Ecdysozoa</taxon>
        <taxon>Arthropoda</taxon>
        <taxon>Chelicerata</taxon>
        <taxon>Arachnida</taxon>
        <taxon>Acari</taxon>
        <taxon>Parasitiformes</taxon>
        <taxon>Ixodida</taxon>
        <taxon>Ixodoidea</taxon>
        <taxon>Ixodidae</taxon>
        <taxon>Ixodinae</taxon>
        <taxon>Ixodes</taxon>
    </lineage>
</organism>